<organism evidence="1">
    <name type="scientific">Arion vulgaris</name>
    <dbReference type="NCBI Taxonomy" id="1028688"/>
    <lineage>
        <taxon>Eukaryota</taxon>
        <taxon>Metazoa</taxon>
        <taxon>Spiralia</taxon>
        <taxon>Lophotrochozoa</taxon>
        <taxon>Mollusca</taxon>
        <taxon>Gastropoda</taxon>
        <taxon>Heterobranchia</taxon>
        <taxon>Euthyneura</taxon>
        <taxon>Panpulmonata</taxon>
        <taxon>Eupulmonata</taxon>
        <taxon>Stylommatophora</taxon>
        <taxon>Helicina</taxon>
        <taxon>Arionoidea</taxon>
        <taxon>Arionidae</taxon>
        <taxon>Arion</taxon>
    </lineage>
</organism>
<protein>
    <submittedName>
        <fullName evidence="1">Uncharacterized protein</fullName>
    </submittedName>
</protein>
<proteinExistence type="predicted"/>
<gene>
    <name evidence="1" type="primary">ORF47777</name>
</gene>
<accession>A0A0B6Z3S5</accession>
<dbReference type="AlphaFoldDB" id="A0A0B6Z3S5"/>
<name>A0A0B6Z3S5_9EUPU</name>
<reference evidence="1" key="1">
    <citation type="submission" date="2014-12" db="EMBL/GenBank/DDBJ databases">
        <title>Insight into the proteome of Arion vulgaris.</title>
        <authorList>
            <person name="Aradska J."/>
            <person name="Bulat T."/>
            <person name="Smidak R."/>
            <person name="Sarate P."/>
            <person name="Gangsoo J."/>
            <person name="Sialana F."/>
            <person name="Bilban M."/>
            <person name="Lubec G."/>
        </authorList>
    </citation>
    <scope>NUCLEOTIDE SEQUENCE</scope>
    <source>
        <tissue evidence="1">Skin</tissue>
    </source>
</reference>
<dbReference type="EMBL" id="HACG01016419">
    <property type="protein sequence ID" value="CEK63284.1"/>
    <property type="molecule type" value="Transcribed_RNA"/>
</dbReference>
<evidence type="ECO:0000313" key="1">
    <source>
        <dbReference type="EMBL" id="CEK63284.1"/>
    </source>
</evidence>
<sequence>MHVECHQVIWQGSSLMDRRLRCGRLKETLRRTVERKLNALSFLIQPIFS</sequence>